<sequence>MEKFKKEIPFLLIALLPFGYLAYIWPSLPQRVPMHWNSSGEIDRWGDKTETIIIPFLMSGLVYLIFLIIPKIDPKGKLQNMGNKLNDFRLILTCFMSILGIYILFSIKTNNGDPKMIFPLLGLLFAFLGNYMKTMKPNYFIGIRTPWTLESEEVWTKTHKMGGKLWFVGGLLITLTFLLDGKVQFYTFMVIIAVISLIPIIYSYIEFQKLKNKNQND</sequence>
<accession>V6SFI0</accession>
<dbReference type="EMBL" id="JRLZ01000005">
    <property type="protein sequence ID" value="KGO95989.1"/>
    <property type="molecule type" value="Genomic_DNA"/>
</dbReference>
<dbReference type="Pfam" id="PF07853">
    <property type="entry name" value="DUF1648"/>
    <property type="match status" value="1"/>
</dbReference>
<keyword evidence="1" id="KW-0812">Transmembrane</keyword>
<dbReference type="PIRSF" id="PIRSF038959">
    <property type="entry name" value="SdpI"/>
    <property type="match status" value="1"/>
</dbReference>
<dbReference type="PANTHER" id="PTHR37810">
    <property type="entry name" value="IMMUNITY PROTEIN SDPI"/>
    <property type="match status" value="1"/>
</dbReference>
<dbReference type="OrthoDB" id="9808690at2"/>
<protein>
    <submittedName>
        <fullName evidence="3">Membrane protein</fullName>
    </submittedName>
</protein>
<proteinExistence type="predicted"/>
<feature type="transmembrane region" description="Helical" evidence="1">
    <location>
        <begin position="53"/>
        <end position="69"/>
    </location>
</feature>
<evidence type="ECO:0000313" key="3">
    <source>
        <dbReference type="EMBL" id="KGO95989.1"/>
    </source>
</evidence>
<keyword evidence="4" id="KW-1185">Reference proteome</keyword>
<dbReference type="AlphaFoldDB" id="V6SFI0"/>
<dbReference type="Pfam" id="PF13630">
    <property type="entry name" value="SdpI"/>
    <property type="match status" value="1"/>
</dbReference>
<feature type="transmembrane region" description="Helical" evidence="1">
    <location>
        <begin position="185"/>
        <end position="205"/>
    </location>
</feature>
<evidence type="ECO:0000313" key="4">
    <source>
        <dbReference type="Proteomes" id="UP000030149"/>
    </source>
</evidence>
<name>V6SFI0_9FLAO</name>
<gene>
    <name evidence="3" type="ORF">Q767_06910</name>
</gene>
<evidence type="ECO:0000259" key="2">
    <source>
        <dbReference type="Pfam" id="PF07853"/>
    </source>
</evidence>
<dbReference type="eggNOG" id="COG5658">
    <property type="taxonomic scope" value="Bacteria"/>
</dbReference>
<dbReference type="PATRIC" id="fig|1107311.3.peg.1274"/>
<organism evidence="3 4">
    <name type="scientific">Flavobacterium enshiense DK69</name>
    <dbReference type="NCBI Taxonomy" id="1107311"/>
    <lineage>
        <taxon>Bacteria</taxon>
        <taxon>Pseudomonadati</taxon>
        <taxon>Bacteroidota</taxon>
        <taxon>Flavobacteriia</taxon>
        <taxon>Flavobacteriales</taxon>
        <taxon>Flavobacteriaceae</taxon>
        <taxon>Flavobacterium</taxon>
    </lineage>
</organism>
<evidence type="ECO:0000256" key="1">
    <source>
        <dbReference type="SAM" id="Phobius"/>
    </source>
</evidence>
<feature type="transmembrane region" description="Helical" evidence="1">
    <location>
        <begin position="90"/>
        <end position="110"/>
    </location>
</feature>
<feature type="transmembrane region" description="Helical" evidence="1">
    <location>
        <begin position="161"/>
        <end position="179"/>
    </location>
</feature>
<dbReference type="InterPro" id="IPR012867">
    <property type="entry name" value="DUF1648"/>
</dbReference>
<keyword evidence="1" id="KW-0472">Membrane</keyword>
<dbReference type="Proteomes" id="UP000030149">
    <property type="component" value="Unassembled WGS sequence"/>
</dbReference>
<dbReference type="InterPro" id="IPR026272">
    <property type="entry name" value="SdpI"/>
</dbReference>
<dbReference type="STRING" id="1107311.Q767_06910"/>
<feature type="transmembrane region" description="Helical" evidence="1">
    <location>
        <begin position="116"/>
        <end position="132"/>
    </location>
</feature>
<dbReference type="InterPro" id="IPR025962">
    <property type="entry name" value="SdpI/YhfL"/>
</dbReference>
<dbReference type="GO" id="GO:0009636">
    <property type="term" value="P:response to toxic substance"/>
    <property type="evidence" value="ECO:0007669"/>
    <property type="project" value="TreeGrafter"/>
</dbReference>
<feature type="domain" description="DUF1648" evidence="2">
    <location>
        <begin position="12"/>
        <end position="58"/>
    </location>
</feature>
<reference evidence="3 4" key="2">
    <citation type="journal article" date="2015" name="Stand. Genomic Sci.">
        <title>High quality draft genomic sequence of Flavobacterium enshiense DK69(T) and comparison among Flavobacterium genomes.</title>
        <authorList>
            <person name="Zeng Z."/>
            <person name="Chen C."/>
            <person name="Du H."/>
            <person name="Wang G."/>
            <person name="Li M."/>
        </authorList>
    </citation>
    <scope>NUCLEOTIDE SEQUENCE [LARGE SCALE GENOMIC DNA]</scope>
    <source>
        <strain evidence="3 4">DK69</strain>
    </source>
</reference>
<dbReference type="PANTHER" id="PTHR37810:SF5">
    <property type="entry name" value="IMMUNITY PROTEIN SDPI"/>
    <property type="match status" value="1"/>
</dbReference>
<keyword evidence="1" id="KW-1133">Transmembrane helix</keyword>
<comment type="caution">
    <text evidence="3">The sequence shown here is derived from an EMBL/GenBank/DDBJ whole genome shotgun (WGS) entry which is preliminary data.</text>
</comment>
<dbReference type="RefSeq" id="WP_023573309.1">
    <property type="nucleotide sequence ID" value="NZ_AVCS01000009.1"/>
</dbReference>
<reference evidence="4" key="1">
    <citation type="submission" date="2013-09" db="EMBL/GenBank/DDBJ databases">
        <authorList>
            <person name="Zeng Z."/>
            <person name="Chen C."/>
        </authorList>
    </citation>
    <scope>NUCLEOTIDE SEQUENCE [LARGE SCALE GENOMIC DNA]</scope>
    <source>
        <strain evidence="4">DK69</strain>
    </source>
</reference>